<dbReference type="InterPro" id="IPR003594">
    <property type="entry name" value="HATPase_dom"/>
</dbReference>
<organism evidence="4 5">
    <name type="scientific">Wandonia haliotis</name>
    <dbReference type="NCBI Taxonomy" id="574963"/>
    <lineage>
        <taxon>Bacteria</taxon>
        <taxon>Pseudomonadati</taxon>
        <taxon>Bacteroidota</taxon>
        <taxon>Flavobacteriia</taxon>
        <taxon>Flavobacteriales</taxon>
        <taxon>Crocinitomicaceae</taxon>
        <taxon>Wandonia</taxon>
    </lineage>
</organism>
<dbReference type="SUPFAM" id="SSF55874">
    <property type="entry name" value="ATPase domain of HSP90 chaperone/DNA topoisomerase II/histidine kinase"/>
    <property type="match status" value="1"/>
</dbReference>
<dbReference type="GO" id="GO:0016301">
    <property type="term" value="F:kinase activity"/>
    <property type="evidence" value="ECO:0007669"/>
    <property type="project" value="UniProtKB-KW"/>
</dbReference>
<comment type="caution">
    <text evidence="4">The sequence shown here is derived from an EMBL/GenBank/DDBJ whole genome shotgun (WGS) entry which is preliminary data.</text>
</comment>
<evidence type="ECO:0000313" key="5">
    <source>
        <dbReference type="Proteomes" id="UP001501126"/>
    </source>
</evidence>
<dbReference type="Proteomes" id="UP001501126">
    <property type="component" value="Unassembled WGS sequence"/>
</dbReference>
<dbReference type="InterPro" id="IPR010559">
    <property type="entry name" value="Sig_transdc_His_kin_internal"/>
</dbReference>
<dbReference type="Pfam" id="PF02518">
    <property type="entry name" value="HATPase_c"/>
    <property type="match status" value="1"/>
</dbReference>
<dbReference type="SUPFAM" id="SSF50998">
    <property type="entry name" value="Quinoprotein alcohol dehydrogenase-like"/>
    <property type="match status" value="1"/>
</dbReference>
<dbReference type="InterPro" id="IPR011047">
    <property type="entry name" value="Quinoprotein_ADH-like_sf"/>
</dbReference>
<name>A0ABN1MMV8_9FLAO</name>
<feature type="domain" description="Histidine kinase/HSP90-like ATPase" evidence="2">
    <location>
        <begin position="819"/>
        <end position="915"/>
    </location>
</feature>
<sequence>MNSDIGSNVCYNISQLPDGTVFVSNNSGLQRFDGKYFESFEKRGKGMSVSSSVYDQTGRLWANTFHGDIYYLEGDSLLRHPISDSLRELTQFFLLNDTFYLTTKRKIFRYDPDGNKFNLLQTPDLLIVCLFEVGKNNYALFFNTTKSNLVLLNLRSGEMELISLDVLPLSRTIPFSLNGETFLFSVNDRTVYRGRDVVQKRSSYPVSLSYEGKITYVTALGDRIAVCGVNGIRLFDRMGGNELCLLKNVQVTHAIQDHEGNYLVSSSSHGLIVIPDISAYHIDYSNYLKEETIISSVQINNQLVHGTNAGLLLRHDLVKHQIDTLRISNRSEVSALSYNQWNNKLYVYSDDLFVVDYESLHVEKRVMFTSTKAIAHTNELTLIGTWDGVYQLHEPESGLISDKGWSLSLTGLNDGTFLWSCKKGLYKIDRSLYVNPVRIKSEEPITNIRCMKQHSDGMLYCIANFNQLVRYDIRANTFEKIYEDEEKLLNGFFLTERDTVILYGKKGAKFLSLTKPQTPPLFRNRLQGIFKDNIRYMYEGNGNMYFVHDNAVSVLPGILAKNRVQPQLSFFVKNGSFQLEKGVYTSEFEKNAIRIEVEVANTIRSQGETRLFYRVPKLSGDWKPVSGANHEIFLERLPPGKYTIEFFATNEDGVESRVYSFPVRITPPFYLTFWFILGVLLVLFVTIVLLVRFFVRRANRKALERLQKQKLETRVLNAELTAIRSQMNPHFIFNVLTAIQSKVIEGKADEAYKNIGDFATLIRNVLDKSGKEFISLNDEITLIKNYVSLENSRLNDPIQLVIDIDDQDYFDEINIPTLITQPFVENSIKHGFPAQKKGKRIEMQIKRETDGFVIAIKDNGVGIGSTVKTKSNAHQSFALEAMKKRIQALKKTSRYQVELTITSGKEEGTTVTLYFTWNN</sequence>
<keyword evidence="1" id="KW-0812">Transmembrane</keyword>
<keyword evidence="4" id="KW-0808">Transferase</keyword>
<evidence type="ECO:0000259" key="3">
    <source>
        <dbReference type="Pfam" id="PF06580"/>
    </source>
</evidence>
<dbReference type="InterPro" id="IPR013783">
    <property type="entry name" value="Ig-like_fold"/>
</dbReference>
<proteinExistence type="predicted"/>
<evidence type="ECO:0000256" key="1">
    <source>
        <dbReference type="SAM" id="Phobius"/>
    </source>
</evidence>
<dbReference type="Gene3D" id="2.60.40.10">
    <property type="entry name" value="Immunoglobulins"/>
    <property type="match status" value="1"/>
</dbReference>
<accession>A0ABN1MMV8</accession>
<keyword evidence="1" id="KW-0472">Membrane</keyword>
<dbReference type="Gene3D" id="2.130.10.10">
    <property type="entry name" value="YVTN repeat-like/Quinoprotein amine dehydrogenase"/>
    <property type="match status" value="2"/>
</dbReference>
<feature type="domain" description="Signal transduction histidine kinase internal region" evidence="3">
    <location>
        <begin position="718"/>
        <end position="796"/>
    </location>
</feature>
<protein>
    <submittedName>
        <fullName evidence="4">Histidine kinase</fullName>
    </submittedName>
</protein>
<dbReference type="PANTHER" id="PTHR34220">
    <property type="entry name" value="SENSOR HISTIDINE KINASE YPDA"/>
    <property type="match status" value="1"/>
</dbReference>
<evidence type="ECO:0000259" key="2">
    <source>
        <dbReference type="Pfam" id="PF02518"/>
    </source>
</evidence>
<feature type="transmembrane region" description="Helical" evidence="1">
    <location>
        <begin position="669"/>
        <end position="695"/>
    </location>
</feature>
<keyword evidence="1" id="KW-1133">Transmembrane helix</keyword>
<dbReference type="PANTHER" id="PTHR34220:SF7">
    <property type="entry name" value="SENSOR HISTIDINE KINASE YPDA"/>
    <property type="match status" value="1"/>
</dbReference>
<dbReference type="EMBL" id="BAAAFH010000003">
    <property type="protein sequence ID" value="GAA0874631.1"/>
    <property type="molecule type" value="Genomic_DNA"/>
</dbReference>
<dbReference type="InterPro" id="IPR050640">
    <property type="entry name" value="Bact_2-comp_sensor_kinase"/>
</dbReference>
<dbReference type="Gene3D" id="3.30.565.10">
    <property type="entry name" value="Histidine kinase-like ATPase, C-terminal domain"/>
    <property type="match status" value="1"/>
</dbReference>
<keyword evidence="4" id="KW-0418">Kinase</keyword>
<dbReference type="InterPro" id="IPR015943">
    <property type="entry name" value="WD40/YVTN_repeat-like_dom_sf"/>
</dbReference>
<gene>
    <name evidence="4" type="ORF">GCM10009118_10390</name>
</gene>
<keyword evidence="5" id="KW-1185">Reference proteome</keyword>
<evidence type="ECO:0000313" key="4">
    <source>
        <dbReference type="EMBL" id="GAA0874631.1"/>
    </source>
</evidence>
<dbReference type="Pfam" id="PF06580">
    <property type="entry name" value="His_kinase"/>
    <property type="match status" value="1"/>
</dbReference>
<reference evidence="4 5" key="1">
    <citation type="journal article" date="2019" name="Int. J. Syst. Evol. Microbiol.">
        <title>The Global Catalogue of Microorganisms (GCM) 10K type strain sequencing project: providing services to taxonomists for standard genome sequencing and annotation.</title>
        <authorList>
            <consortium name="The Broad Institute Genomics Platform"/>
            <consortium name="The Broad Institute Genome Sequencing Center for Infectious Disease"/>
            <person name="Wu L."/>
            <person name="Ma J."/>
        </authorList>
    </citation>
    <scope>NUCLEOTIDE SEQUENCE [LARGE SCALE GENOMIC DNA]</scope>
    <source>
        <strain evidence="4 5">JCM 16083</strain>
    </source>
</reference>
<dbReference type="InterPro" id="IPR036890">
    <property type="entry name" value="HATPase_C_sf"/>
</dbReference>